<feature type="domain" description="HTH iclR-type" evidence="6">
    <location>
        <begin position="8"/>
        <end position="69"/>
    </location>
</feature>
<dbReference type="Gene3D" id="3.30.450.40">
    <property type="match status" value="1"/>
</dbReference>
<keyword evidence="2" id="KW-0238">DNA-binding</keyword>
<evidence type="ECO:0000313" key="9">
    <source>
        <dbReference type="Proteomes" id="UP000215027"/>
    </source>
</evidence>
<dbReference type="Proteomes" id="UP000215027">
    <property type="component" value="Chromosome I"/>
</dbReference>
<dbReference type="FunFam" id="1.10.10.10:FF:000056">
    <property type="entry name" value="IclR family transcriptional regulator"/>
    <property type="match status" value="1"/>
</dbReference>
<dbReference type="PANTHER" id="PTHR30136">
    <property type="entry name" value="HELIX-TURN-HELIX TRANSCRIPTIONAL REGULATOR, ICLR FAMILY"/>
    <property type="match status" value="1"/>
</dbReference>
<evidence type="ECO:0000256" key="3">
    <source>
        <dbReference type="ARBA" id="ARBA00023163"/>
    </source>
</evidence>
<dbReference type="InterPro" id="IPR014757">
    <property type="entry name" value="Tscrpt_reg_IclR_C"/>
</dbReference>
<dbReference type="KEGG" id="pbf:CFX0092_A2675"/>
<dbReference type="InterPro" id="IPR029016">
    <property type="entry name" value="GAF-like_dom_sf"/>
</dbReference>
<dbReference type="InterPro" id="IPR036390">
    <property type="entry name" value="WH_DNA-bd_sf"/>
</dbReference>
<evidence type="ECO:0000256" key="2">
    <source>
        <dbReference type="ARBA" id="ARBA00023125"/>
    </source>
</evidence>
<evidence type="ECO:0000256" key="4">
    <source>
        <dbReference type="ARBA" id="ARBA00058938"/>
    </source>
</evidence>
<evidence type="ECO:0000259" key="6">
    <source>
        <dbReference type="PROSITE" id="PS51077"/>
    </source>
</evidence>
<evidence type="ECO:0000259" key="7">
    <source>
        <dbReference type="PROSITE" id="PS51078"/>
    </source>
</evidence>
<name>A0A170PHX4_9CHLR</name>
<feature type="domain" description="IclR-ED" evidence="7">
    <location>
        <begin position="70"/>
        <end position="250"/>
    </location>
</feature>
<sequence length="252" mass="27163">MNETIPGTQAIRRAVALLKAFDDDHPAWSLSELAREMGLNKTTAYRLLSALEREGLLGRAPDERYVLGPEIVVLGGRALRANNLRAVARPELERLAEETRETASLEILSGHEMLVIDEIVGGHLMSGVPDLGSRWPLHASSTGLAVLAFRPDTDELLPRVLTPVTPATLTGRVPLRAELACIRARGYSIADETLEHGLIALAAPIYDHDGRVVAALSVAGPKLRLTAECVPTIGDGVRAAAEHVSARLGYRR</sequence>
<dbReference type="SUPFAM" id="SSF55781">
    <property type="entry name" value="GAF domain-like"/>
    <property type="match status" value="1"/>
</dbReference>
<dbReference type="SUPFAM" id="SSF46785">
    <property type="entry name" value="Winged helix' DNA-binding domain"/>
    <property type="match status" value="1"/>
</dbReference>
<dbReference type="RefSeq" id="WP_095043873.1">
    <property type="nucleotide sequence ID" value="NZ_LN890655.1"/>
</dbReference>
<dbReference type="Pfam" id="PF09339">
    <property type="entry name" value="HTH_IclR"/>
    <property type="match status" value="1"/>
</dbReference>
<comment type="function">
    <text evidence="4">May be an activator protein for the gylABX operon.</text>
</comment>
<dbReference type="PROSITE" id="PS51077">
    <property type="entry name" value="HTH_ICLR"/>
    <property type="match status" value="1"/>
</dbReference>
<dbReference type="AlphaFoldDB" id="A0A170PHX4"/>
<dbReference type="EMBL" id="LN890655">
    <property type="protein sequence ID" value="CUS04553.2"/>
    <property type="molecule type" value="Genomic_DNA"/>
</dbReference>
<dbReference type="PROSITE" id="PS51078">
    <property type="entry name" value="ICLR_ED"/>
    <property type="match status" value="1"/>
</dbReference>
<dbReference type="PANTHER" id="PTHR30136:SF35">
    <property type="entry name" value="HTH-TYPE TRANSCRIPTIONAL REGULATOR RV1719"/>
    <property type="match status" value="1"/>
</dbReference>
<keyword evidence="3" id="KW-0804">Transcription</keyword>
<dbReference type="SMART" id="SM00346">
    <property type="entry name" value="HTH_ICLR"/>
    <property type="match status" value="1"/>
</dbReference>
<dbReference type="OrthoDB" id="9791752at2"/>
<dbReference type="GO" id="GO:0003700">
    <property type="term" value="F:DNA-binding transcription factor activity"/>
    <property type="evidence" value="ECO:0007669"/>
    <property type="project" value="TreeGrafter"/>
</dbReference>
<protein>
    <recommendedName>
        <fullName evidence="5">Glycerol operon regulatory protein</fullName>
    </recommendedName>
</protein>
<gene>
    <name evidence="8" type="ORF">CFX0092_A2675</name>
</gene>
<accession>A0A170PHX4</accession>
<evidence type="ECO:0000313" key="8">
    <source>
        <dbReference type="EMBL" id="CUS04553.2"/>
    </source>
</evidence>
<dbReference type="InterPro" id="IPR050707">
    <property type="entry name" value="HTH_MetabolicPath_Reg"/>
</dbReference>
<dbReference type="InterPro" id="IPR005471">
    <property type="entry name" value="Tscrpt_reg_IclR_N"/>
</dbReference>
<evidence type="ECO:0000256" key="5">
    <source>
        <dbReference type="ARBA" id="ARBA00070406"/>
    </source>
</evidence>
<dbReference type="InterPro" id="IPR036388">
    <property type="entry name" value="WH-like_DNA-bd_sf"/>
</dbReference>
<dbReference type="GO" id="GO:0045892">
    <property type="term" value="P:negative regulation of DNA-templated transcription"/>
    <property type="evidence" value="ECO:0007669"/>
    <property type="project" value="TreeGrafter"/>
</dbReference>
<reference evidence="8" key="1">
    <citation type="submission" date="2016-01" db="EMBL/GenBank/DDBJ databases">
        <authorList>
            <person name="Mcilroy J.S."/>
            <person name="Karst M S."/>
            <person name="Albertsen M."/>
        </authorList>
    </citation>
    <scope>NUCLEOTIDE SEQUENCE</scope>
    <source>
        <strain evidence="8">Cfx-K</strain>
    </source>
</reference>
<proteinExistence type="predicted"/>
<dbReference type="Pfam" id="PF01614">
    <property type="entry name" value="IclR_C"/>
    <property type="match status" value="1"/>
</dbReference>
<keyword evidence="1" id="KW-0805">Transcription regulation</keyword>
<organism evidence="8 9">
    <name type="scientific">Candidatus Promineifilum breve</name>
    <dbReference type="NCBI Taxonomy" id="1806508"/>
    <lineage>
        <taxon>Bacteria</taxon>
        <taxon>Bacillati</taxon>
        <taxon>Chloroflexota</taxon>
        <taxon>Ardenticatenia</taxon>
        <taxon>Candidatus Promineifilales</taxon>
        <taxon>Candidatus Promineifilaceae</taxon>
        <taxon>Candidatus Promineifilum</taxon>
    </lineage>
</organism>
<dbReference type="Gene3D" id="1.10.10.10">
    <property type="entry name" value="Winged helix-like DNA-binding domain superfamily/Winged helix DNA-binding domain"/>
    <property type="match status" value="1"/>
</dbReference>
<dbReference type="GO" id="GO:0003677">
    <property type="term" value="F:DNA binding"/>
    <property type="evidence" value="ECO:0007669"/>
    <property type="project" value="UniProtKB-KW"/>
</dbReference>
<keyword evidence="9" id="KW-1185">Reference proteome</keyword>
<evidence type="ECO:0000256" key="1">
    <source>
        <dbReference type="ARBA" id="ARBA00023015"/>
    </source>
</evidence>